<dbReference type="Proteomes" id="UP000093111">
    <property type="component" value="Plasmid pF5.1a"/>
</dbReference>
<keyword evidence="5" id="KW-0614">Plasmid</keyword>
<comment type="function">
    <text evidence="1">Hydrolyzes indole-3-acetamide (IAM) into indole-3-acetic acid (IAA).</text>
</comment>
<keyword evidence="5" id="KW-0808">Transferase</keyword>
<dbReference type="PANTHER" id="PTHR11895">
    <property type="entry name" value="TRANSAMIDASE"/>
    <property type="match status" value="1"/>
</dbReference>
<evidence type="ECO:0000313" key="6">
    <source>
        <dbReference type="Proteomes" id="UP000093111"/>
    </source>
</evidence>
<name>A0A1C7P8L8_9HYPH</name>
<dbReference type="PANTHER" id="PTHR11895:SF7">
    <property type="entry name" value="GLUTAMYL-TRNA(GLN) AMIDOTRANSFERASE SUBUNIT A, MITOCHONDRIAL"/>
    <property type="match status" value="1"/>
</dbReference>
<dbReference type="PROSITE" id="PS00571">
    <property type="entry name" value="AMIDASES"/>
    <property type="match status" value="1"/>
</dbReference>
<dbReference type="InterPro" id="IPR000120">
    <property type="entry name" value="Amidase"/>
</dbReference>
<gene>
    <name evidence="5" type="ORF">ADU59_00765</name>
</gene>
<comment type="similarity">
    <text evidence="2">Belongs to the amidase family.</text>
</comment>
<keyword evidence="6" id="KW-1185">Reference proteome</keyword>
<dbReference type="EMBL" id="LGLV01000001">
    <property type="protein sequence ID" value="OBZ97613.1"/>
    <property type="molecule type" value="Genomic_DNA"/>
</dbReference>
<comment type="caution">
    <text evidence="5">The sequence shown here is derived from an EMBL/GenBank/DDBJ whole genome shotgun (WGS) entry which is preliminary data.</text>
</comment>
<protein>
    <recommendedName>
        <fullName evidence="3">Indoleacetamide hydrolase</fullName>
    </recommendedName>
</protein>
<proteinExistence type="inferred from homology"/>
<dbReference type="Pfam" id="PF01425">
    <property type="entry name" value="Amidase"/>
    <property type="match status" value="1"/>
</dbReference>
<reference evidence="5 6" key="1">
    <citation type="journal article" date="2016" name="Syst. Appl. Microbiol.">
        <title>Pararhizobium polonicum sp. nov. isolated from tumors on stone fruit rootstocks.</title>
        <authorList>
            <person name="Pulawska J."/>
            <person name="Kuzmanovic N."/>
            <person name="Willems A."/>
            <person name="Pothier J.F."/>
        </authorList>
    </citation>
    <scope>NUCLEOTIDE SEQUENCE [LARGE SCALE GENOMIC DNA]</scope>
    <source>
        <strain evidence="5 6">F5.1</strain>
        <plasmid evidence="5">pF5.1a</plasmid>
    </source>
</reference>
<dbReference type="InterPro" id="IPR020556">
    <property type="entry name" value="Amidase_CS"/>
</dbReference>
<sequence length="480" mass="50573">MADPASFTVATASDAIDQGTLSPVDLLEAVFARIDALDATIHSYLRMDRKVARAESAAAAERAAKGMRLGPLDGIPYAVKDNIYTAGLETTGGSRVPQSHDPDTTATLVKRLQAAGAVLVGKLNTWEYGTGTGAVHFDLEAPPARNPWNPAYFTGGSSSGSAAAVAAGTALFTIGTDTGGSVRLPAAACGIVGLKPTFGRISRHGIIPNCWSFDTPGPMTLTVRDAALVYGAIAGYDPDDPVSLESSPEPVLPSLEAGVAGMTVGYVRNLDPGGKAPEAAILAALDAAAEAFRTAGARVREIELPIAPSEYRAVSMPINRSESFSIHERDYLEHRHLMGRSLREKLEIGMYMRAADYIAALRQRRDLVERTDAAFTRIDVMLLPMTYRTAPPITEEAAVKEFTTGSAGSPFSLTGHPALSLPAGFTDEGLPIAVQLAAGFRKEAVMLAAATALEAYFTPRPVRASPATILANRIEEGHLS</sequence>
<evidence type="ECO:0000256" key="3">
    <source>
        <dbReference type="ARBA" id="ARBA00021874"/>
    </source>
</evidence>
<dbReference type="AlphaFoldDB" id="A0A1C7P8L8"/>
<dbReference type="SUPFAM" id="SSF75304">
    <property type="entry name" value="Amidase signature (AS) enzymes"/>
    <property type="match status" value="1"/>
</dbReference>
<dbReference type="Gene3D" id="3.90.1300.10">
    <property type="entry name" value="Amidase signature (AS) domain"/>
    <property type="match status" value="1"/>
</dbReference>
<evidence type="ECO:0000256" key="1">
    <source>
        <dbReference type="ARBA" id="ARBA00003871"/>
    </source>
</evidence>
<evidence type="ECO:0000313" key="5">
    <source>
        <dbReference type="EMBL" id="OBZ97613.1"/>
    </source>
</evidence>
<evidence type="ECO:0000256" key="2">
    <source>
        <dbReference type="ARBA" id="ARBA00009199"/>
    </source>
</evidence>
<dbReference type="GO" id="GO:0016740">
    <property type="term" value="F:transferase activity"/>
    <property type="evidence" value="ECO:0007669"/>
    <property type="project" value="UniProtKB-KW"/>
</dbReference>
<accession>A0A1C7P8L8</accession>
<organism evidence="5 6">
    <name type="scientific">Pararhizobium polonicum</name>
    <dbReference type="NCBI Taxonomy" id="1612624"/>
    <lineage>
        <taxon>Bacteria</taxon>
        <taxon>Pseudomonadati</taxon>
        <taxon>Pseudomonadota</taxon>
        <taxon>Alphaproteobacteria</taxon>
        <taxon>Hyphomicrobiales</taxon>
        <taxon>Rhizobiaceae</taxon>
        <taxon>Rhizobium/Agrobacterium group</taxon>
        <taxon>Pararhizobium</taxon>
    </lineage>
</organism>
<feature type="domain" description="Amidase" evidence="4">
    <location>
        <begin position="25"/>
        <end position="444"/>
    </location>
</feature>
<geneLocation type="plasmid" evidence="6">
    <name>pf5.1a</name>
</geneLocation>
<evidence type="ECO:0000259" key="4">
    <source>
        <dbReference type="Pfam" id="PF01425"/>
    </source>
</evidence>
<dbReference type="InterPro" id="IPR036928">
    <property type="entry name" value="AS_sf"/>
</dbReference>
<dbReference type="InterPro" id="IPR023631">
    <property type="entry name" value="Amidase_dom"/>
</dbReference>